<accession>A0A8S3GQJ5</accession>
<evidence type="ECO:0000313" key="2">
    <source>
        <dbReference type="Proteomes" id="UP000681967"/>
    </source>
</evidence>
<protein>
    <submittedName>
        <fullName evidence="1">Uncharacterized protein</fullName>
    </submittedName>
</protein>
<reference evidence="1" key="1">
    <citation type="submission" date="2021-02" db="EMBL/GenBank/DDBJ databases">
        <authorList>
            <person name="Nowell W R."/>
        </authorList>
    </citation>
    <scope>NUCLEOTIDE SEQUENCE</scope>
</reference>
<name>A0A8S3GQJ5_9BILA</name>
<gene>
    <name evidence="1" type="ORF">BYL167_LOCUS76354</name>
</gene>
<organism evidence="1 2">
    <name type="scientific">Rotaria magnacalcarata</name>
    <dbReference type="NCBI Taxonomy" id="392030"/>
    <lineage>
        <taxon>Eukaryota</taxon>
        <taxon>Metazoa</taxon>
        <taxon>Spiralia</taxon>
        <taxon>Gnathifera</taxon>
        <taxon>Rotifera</taxon>
        <taxon>Eurotatoria</taxon>
        <taxon>Bdelloidea</taxon>
        <taxon>Philodinida</taxon>
        <taxon>Philodinidae</taxon>
        <taxon>Rotaria</taxon>
    </lineage>
</organism>
<dbReference type="AlphaFoldDB" id="A0A8S3GQJ5"/>
<proteinExistence type="predicted"/>
<sequence length="39" mass="4648">MKLHSVAQWFYRKPKGSLGAMSSFRSHYYTQLSARQQRD</sequence>
<feature type="non-terminal residue" evidence="1">
    <location>
        <position position="39"/>
    </location>
</feature>
<dbReference type="EMBL" id="CAJOBH010275220">
    <property type="protein sequence ID" value="CAF5167595.1"/>
    <property type="molecule type" value="Genomic_DNA"/>
</dbReference>
<comment type="caution">
    <text evidence="1">The sequence shown here is derived from an EMBL/GenBank/DDBJ whole genome shotgun (WGS) entry which is preliminary data.</text>
</comment>
<dbReference type="Proteomes" id="UP000681967">
    <property type="component" value="Unassembled WGS sequence"/>
</dbReference>
<evidence type="ECO:0000313" key="1">
    <source>
        <dbReference type="EMBL" id="CAF5167595.1"/>
    </source>
</evidence>